<keyword evidence="2" id="KW-1185">Reference proteome</keyword>
<name>A0A8T0CGZ3_CORYI</name>
<protein>
    <submittedName>
        <fullName evidence="1">Uncharacterized protein</fullName>
    </submittedName>
</protein>
<reference evidence="1" key="1">
    <citation type="submission" date="2020-05" db="EMBL/GenBank/DDBJ databases">
        <title>WGS assembly of Corymbia citriodora subspecies variegata.</title>
        <authorList>
            <person name="Barry K."/>
            <person name="Hundley H."/>
            <person name="Shu S."/>
            <person name="Jenkins J."/>
            <person name="Grimwood J."/>
            <person name="Baten A."/>
        </authorList>
    </citation>
    <scope>NUCLEOTIDE SEQUENCE</scope>
    <source>
        <strain evidence="1">CV2-018</strain>
    </source>
</reference>
<accession>A0A8T0CGZ3</accession>
<gene>
    <name evidence="1" type="ORF">BT93_L3564</name>
</gene>
<comment type="caution">
    <text evidence="1">The sequence shown here is derived from an EMBL/GenBank/DDBJ whole genome shotgun (WGS) entry which is preliminary data.</text>
</comment>
<dbReference type="Gramene" id="rna-gnl|WGS:JABURB|Cocit.L3564.1">
    <property type="protein sequence ID" value="cds-KAF7846930.1"/>
    <property type="gene ID" value="gene-BT93_L3564"/>
</dbReference>
<sequence length="94" mass="9618">MGRESPEEDGLPTSSLLLNEVPGYVNHDNSTSSSDPSVTPLVVFSTLVALCGSFVSGCASGYSSPAESGIMEDLGLSTAAVSLTKHTCCMATML</sequence>
<evidence type="ECO:0000313" key="1">
    <source>
        <dbReference type="EMBL" id="KAF7846930.1"/>
    </source>
</evidence>
<proteinExistence type="predicted"/>
<evidence type="ECO:0000313" key="2">
    <source>
        <dbReference type="Proteomes" id="UP000806378"/>
    </source>
</evidence>
<dbReference type="Proteomes" id="UP000806378">
    <property type="component" value="Unassembled WGS sequence"/>
</dbReference>
<dbReference type="EMBL" id="MU091547">
    <property type="protein sequence ID" value="KAF7846930.1"/>
    <property type="molecule type" value="Genomic_DNA"/>
</dbReference>
<organism evidence="1 2">
    <name type="scientific">Corymbia citriodora subsp. variegata</name>
    <dbReference type="NCBI Taxonomy" id="360336"/>
    <lineage>
        <taxon>Eukaryota</taxon>
        <taxon>Viridiplantae</taxon>
        <taxon>Streptophyta</taxon>
        <taxon>Embryophyta</taxon>
        <taxon>Tracheophyta</taxon>
        <taxon>Spermatophyta</taxon>
        <taxon>Magnoliopsida</taxon>
        <taxon>eudicotyledons</taxon>
        <taxon>Gunneridae</taxon>
        <taxon>Pentapetalae</taxon>
        <taxon>rosids</taxon>
        <taxon>malvids</taxon>
        <taxon>Myrtales</taxon>
        <taxon>Myrtaceae</taxon>
        <taxon>Myrtoideae</taxon>
        <taxon>Eucalypteae</taxon>
        <taxon>Corymbia</taxon>
    </lineage>
</organism>
<dbReference type="OrthoDB" id="1929005at2759"/>
<dbReference type="AlphaFoldDB" id="A0A8T0CGZ3"/>